<evidence type="ECO:0000256" key="6">
    <source>
        <dbReference type="ARBA" id="ARBA00022741"/>
    </source>
</evidence>
<evidence type="ECO:0000259" key="12">
    <source>
        <dbReference type="Pfam" id="PF01743"/>
    </source>
</evidence>
<dbReference type="InterPro" id="IPR050124">
    <property type="entry name" value="tRNA_CCA-adding_enzyme"/>
</dbReference>
<accession>A0A6I2UA49</accession>
<evidence type="ECO:0000256" key="9">
    <source>
        <dbReference type="ARBA" id="ARBA00022842"/>
    </source>
</evidence>
<dbReference type="GO" id="GO:0046872">
    <property type="term" value="F:metal ion binding"/>
    <property type="evidence" value="ECO:0007669"/>
    <property type="project" value="UniProtKB-KW"/>
</dbReference>
<dbReference type="EMBL" id="VUNR01000007">
    <property type="protein sequence ID" value="MSU08383.1"/>
    <property type="molecule type" value="Genomic_DNA"/>
</dbReference>
<dbReference type="GO" id="GO:0001680">
    <property type="term" value="P:tRNA 3'-terminal CCA addition"/>
    <property type="evidence" value="ECO:0007669"/>
    <property type="project" value="InterPro"/>
</dbReference>
<keyword evidence="6" id="KW-0547">Nucleotide-binding</keyword>
<evidence type="ECO:0000256" key="10">
    <source>
        <dbReference type="ARBA" id="ARBA00022884"/>
    </source>
</evidence>
<dbReference type="InterPro" id="IPR043519">
    <property type="entry name" value="NT_sf"/>
</dbReference>
<dbReference type="GO" id="GO:0004810">
    <property type="term" value="F:CCA tRNA nucleotidyltransferase activity"/>
    <property type="evidence" value="ECO:0007669"/>
    <property type="project" value="InterPro"/>
</dbReference>
<comment type="similarity">
    <text evidence="11">Belongs to the tRNA nucleotidyltransferase/poly(A) polymerase family.</text>
</comment>
<dbReference type="Gene3D" id="3.30.460.10">
    <property type="entry name" value="Beta Polymerase, domain 2"/>
    <property type="match status" value="1"/>
</dbReference>
<dbReference type="GeneID" id="96778307"/>
<dbReference type="PIRSF" id="PIRSF000813">
    <property type="entry name" value="CCA_bact"/>
    <property type="match status" value="1"/>
</dbReference>
<dbReference type="Pfam" id="PF01966">
    <property type="entry name" value="HD"/>
    <property type="match status" value="1"/>
</dbReference>
<keyword evidence="10 11" id="KW-0694">RNA-binding</keyword>
<evidence type="ECO:0000256" key="2">
    <source>
        <dbReference type="ARBA" id="ARBA00022679"/>
    </source>
</evidence>
<reference evidence="15 16" key="1">
    <citation type="submission" date="2019-08" db="EMBL/GenBank/DDBJ databases">
        <title>In-depth cultivation of the pig gut microbiome towards novel bacterial diversity and tailored functional studies.</title>
        <authorList>
            <person name="Wylensek D."/>
            <person name="Hitch T.C.A."/>
            <person name="Clavel T."/>
        </authorList>
    </citation>
    <scope>NUCLEOTIDE SEQUENCE [LARGE SCALE GENOMIC DNA]</scope>
    <source>
        <strain evidence="15 16">WCA-693-APC-5D-A</strain>
    </source>
</reference>
<sequence length="419" mass="46121">MLEAEFVARVEAAGGHAFAVGGWVRDFLRGEQPEDKDYVVTGMDAVSFEAAFPEGKLIGRAFPVFLLPIEADGGRGDRQCEVAMARRERKEGSGYRGFVAEADSSITIEDDLYRRDLTINSMALDLHEGRLVDPYGGQADIADRVLRPVSEHFGEDPVRALRAARFAARLGYAPAPELLAAMGQCRSELCQEPGERILGELKKALAADRPSQFFRLLHSAGLLQDIFPEIHALIGKTQPEVYHPEGDAFEHVMLIVDEVAGRTENITARFASLCHDLGKGVTPEEMLPHHYGHEVKGLEVLAGWNRRVTLPSAWLKAARFIISQHMRAPRLSKPPKICELLLMMKAVAAELSISDIKIIIGADNKGLPPYLEHAEEIISAMSEVSGSDAPRGLTGRKIGDWVKGQQLEICKRMLAQCRA</sequence>
<gene>
    <name evidence="15" type="ORF">FYJ84_05210</name>
</gene>
<protein>
    <submittedName>
        <fullName evidence="15">HD domain-containing protein</fullName>
    </submittedName>
</protein>
<comment type="cofactor">
    <cofactor evidence="1">
        <name>Mg(2+)</name>
        <dbReference type="ChEBI" id="CHEBI:18420"/>
    </cofactor>
</comment>
<proteinExistence type="inferred from homology"/>
<dbReference type="GO" id="GO:0003723">
    <property type="term" value="F:RNA binding"/>
    <property type="evidence" value="ECO:0007669"/>
    <property type="project" value="UniProtKB-KW"/>
</dbReference>
<feature type="domain" description="Poly A polymerase head" evidence="12">
    <location>
        <begin position="18"/>
        <end position="147"/>
    </location>
</feature>
<dbReference type="SUPFAM" id="SSF81891">
    <property type="entry name" value="Poly A polymerase C-terminal region-like"/>
    <property type="match status" value="1"/>
</dbReference>
<feature type="domain" description="HD" evidence="13">
    <location>
        <begin position="253"/>
        <end position="330"/>
    </location>
</feature>
<feature type="domain" description="tRNA nucleotidyltransferase/poly(A) polymerase RNA and SrmB- binding" evidence="14">
    <location>
        <begin position="172"/>
        <end position="232"/>
    </location>
</feature>
<dbReference type="Pfam" id="PF12627">
    <property type="entry name" value="PolyA_pol_RNAbd"/>
    <property type="match status" value="1"/>
</dbReference>
<keyword evidence="9" id="KW-0460">Magnesium</keyword>
<dbReference type="SUPFAM" id="SSF81301">
    <property type="entry name" value="Nucleotidyltransferase"/>
    <property type="match status" value="1"/>
</dbReference>
<dbReference type="InterPro" id="IPR002646">
    <property type="entry name" value="PolA_pol_head_dom"/>
</dbReference>
<dbReference type="PANTHER" id="PTHR47545:SF1">
    <property type="entry name" value="MULTIFUNCTIONAL CCA PROTEIN"/>
    <property type="match status" value="1"/>
</dbReference>
<evidence type="ECO:0000256" key="11">
    <source>
        <dbReference type="RuleBase" id="RU003953"/>
    </source>
</evidence>
<dbReference type="Proteomes" id="UP000433181">
    <property type="component" value="Unassembled WGS sequence"/>
</dbReference>
<dbReference type="InterPro" id="IPR006674">
    <property type="entry name" value="HD_domain"/>
</dbReference>
<dbReference type="Gene3D" id="1.10.3090.10">
    <property type="entry name" value="cca-adding enzyme, domain 2"/>
    <property type="match status" value="1"/>
</dbReference>
<evidence type="ECO:0000259" key="14">
    <source>
        <dbReference type="Pfam" id="PF12627"/>
    </source>
</evidence>
<dbReference type="RefSeq" id="WP_154406547.1">
    <property type="nucleotide sequence ID" value="NZ_VUNR01000007.1"/>
</dbReference>
<evidence type="ECO:0000256" key="8">
    <source>
        <dbReference type="ARBA" id="ARBA00022840"/>
    </source>
</evidence>
<dbReference type="Pfam" id="PF01743">
    <property type="entry name" value="PolyA_pol"/>
    <property type="match status" value="1"/>
</dbReference>
<evidence type="ECO:0000313" key="16">
    <source>
        <dbReference type="Proteomes" id="UP000433181"/>
    </source>
</evidence>
<name>A0A6I2UA49_9FIRM</name>
<evidence type="ECO:0000259" key="13">
    <source>
        <dbReference type="Pfam" id="PF01966"/>
    </source>
</evidence>
<dbReference type="CDD" id="cd05398">
    <property type="entry name" value="NT_ClassII-CCAase"/>
    <property type="match status" value="1"/>
</dbReference>
<dbReference type="GO" id="GO:0005524">
    <property type="term" value="F:ATP binding"/>
    <property type="evidence" value="ECO:0007669"/>
    <property type="project" value="UniProtKB-KW"/>
</dbReference>
<dbReference type="PANTHER" id="PTHR47545">
    <property type="entry name" value="MULTIFUNCTIONAL CCA PROTEIN"/>
    <property type="match status" value="1"/>
</dbReference>
<keyword evidence="5" id="KW-0479">Metal-binding</keyword>
<dbReference type="AlphaFoldDB" id="A0A6I2UA49"/>
<evidence type="ECO:0000256" key="7">
    <source>
        <dbReference type="ARBA" id="ARBA00022800"/>
    </source>
</evidence>
<dbReference type="InterPro" id="IPR012006">
    <property type="entry name" value="CCA_bact"/>
</dbReference>
<evidence type="ECO:0000256" key="5">
    <source>
        <dbReference type="ARBA" id="ARBA00022723"/>
    </source>
</evidence>
<organism evidence="15 16">
    <name type="scientific">Anaerovibrio slackiae</name>
    <dbReference type="NCBI Taxonomy" id="2652309"/>
    <lineage>
        <taxon>Bacteria</taxon>
        <taxon>Bacillati</taxon>
        <taxon>Bacillota</taxon>
        <taxon>Negativicutes</taxon>
        <taxon>Selenomonadales</taxon>
        <taxon>Selenomonadaceae</taxon>
        <taxon>Anaerovibrio</taxon>
    </lineage>
</organism>
<keyword evidence="2 11" id="KW-0808">Transferase</keyword>
<dbReference type="GO" id="GO:0042245">
    <property type="term" value="P:RNA repair"/>
    <property type="evidence" value="ECO:0007669"/>
    <property type="project" value="UniProtKB-KW"/>
</dbReference>
<evidence type="ECO:0000256" key="1">
    <source>
        <dbReference type="ARBA" id="ARBA00001946"/>
    </source>
</evidence>
<evidence type="ECO:0000256" key="3">
    <source>
        <dbReference type="ARBA" id="ARBA00022694"/>
    </source>
</evidence>
<keyword evidence="16" id="KW-1185">Reference proteome</keyword>
<comment type="caution">
    <text evidence="15">The sequence shown here is derived from an EMBL/GenBank/DDBJ whole genome shotgun (WGS) entry which is preliminary data.</text>
</comment>
<keyword evidence="7" id="KW-0692">RNA repair</keyword>
<evidence type="ECO:0000256" key="4">
    <source>
        <dbReference type="ARBA" id="ARBA00022695"/>
    </source>
</evidence>
<keyword evidence="3" id="KW-0819">tRNA processing</keyword>
<dbReference type="InterPro" id="IPR032828">
    <property type="entry name" value="PolyA_RNA-bd"/>
</dbReference>
<evidence type="ECO:0000313" key="15">
    <source>
        <dbReference type="EMBL" id="MSU08383.1"/>
    </source>
</evidence>
<keyword evidence="8" id="KW-0067">ATP-binding</keyword>
<keyword evidence="4" id="KW-0548">Nucleotidyltransferase</keyword>